<evidence type="ECO:0000256" key="5">
    <source>
        <dbReference type="ARBA" id="ARBA00022777"/>
    </source>
</evidence>
<keyword evidence="8" id="KW-0812">Transmembrane</keyword>
<feature type="transmembrane region" description="Helical" evidence="8">
    <location>
        <begin position="376"/>
        <end position="399"/>
    </location>
</feature>
<sequence>MVLKPGSWIAGYRIERTLGSGGMGSVYLAKHPELPRSDALKVLSESVGATEQFRLRFLREAEVAAGLDHPNIVTIYNRGRAEVHSGGDGLLWIAMQYVPGSDCAAEIDAVGRGLDARRVVRIIAETARGVDHAHRRGLLHRDIKPANILLSEIDDDASFDDQRVLLTDFGVAKPTDEVDNLTAVGTVLATLSYASPEQLRGDVLDHRTDQYSLAATAFHLFTGTVPFDQKESAAVISAHLTDPVPRVSTRVAGLSPAVDAVLAKAMAKSPADRFSGCREFSDALTMAVRGGGTVRPSVDVPVQQPQHGVQQGGVMAGRQNAGPAGVPGIGVQGMVGSPVPQQPRHSGPHLPAAHLTSGPSLQHHQTGPRPATQSNAGVVAILVGLVVVAVIVLVFIVAAL</sequence>
<evidence type="ECO:0000313" key="11">
    <source>
        <dbReference type="Proteomes" id="UP000011666"/>
    </source>
</evidence>
<dbReference type="AlphaFoldDB" id="M0QN63"/>
<evidence type="ECO:0000259" key="9">
    <source>
        <dbReference type="PROSITE" id="PS50011"/>
    </source>
</evidence>
<keyword evidence="6" id="KW-0067">ATP-binding</keyword>
<name>M0QN63_9ACTN</name>
<keyword evidence="8" id="KW-1133">Transmembrane helix</keyword>
<gene>
    <name evidence="10" type="ORF">GS4_30_00850</name>
</gene>
<dbReference type="EC" id="2.7.11.1" evidence="1"/>
<keyword evidence="2 10" id="KW-0723">Serine/threonine-protein kinase</keyword>
<keyword evidence="8" id="KW-0472">Membrane</keyword>
<reference evidence="10 11" key="1">
    <citation type="submission" date="2013-01" db="EMBL/GenBank/DDBJ databases">
        <title>Whole genome shotgun sequence of Gordonia soli NBRC 108243.</title>
        <authorList>
            <person name="Isaki-Nakamura S."/>
            <person name="Hosoyama A."/>
            <person name="Tsuchikane K."/>
            <person name="Ando Y."/>
            <person name="Baba S."/>
            <person name="Ohji S."/>
            <person name="Hamada M."/>
            <person name="Tamura T."/>
            <person name="Yamazoe A."/>
            <person name="Yamazaki S."/>
            <person name="Fujita N."/>
        </authorList>
    </citation>
    <scope>NUCLEOTIDE SEQUENCE [LARGE SCALE GENOMIC DNA]</scope>
    <source>
        <strain evidence="10 11">NBRC 108243</strain>
    </source>
</reference>
<dbReference type="InterPro" id="IPR008271">
    <property type="entry name" value="Ser/Thr_kinase_AS"/>
</dbReference>
<dbReference type="PANTHER" id="PTHR43289">
    <property type="entry name" value="MITOGEN-ACTIVATED PROTEIN KINASE KINASE KINASE 20-RELATED"/>
    <property type="match status" value="1"/>
</dbReference>
<dbReference type="Gene3D" id="1.10.510.10">
    <property type="entry name" value="Transferase(Phosphotransferase) domain 1"/>
    <property type="match status" value="1"/>
</dbReference>
<dbReference type="eggNOG" id="COG0515">
    <property type="taxonomic scope" value="Bacteria"/>
</dbReference>
<dbReference type="Gene3D" id="3.30.200.20">
    <property type="entry name" value="Phosphorylase Kinase, domain 1"/>
    <property type="match status" value="1"/>
</dbReference>
<dbReference type="GO" id="GO:0005524">
    <property type="term" value="F:ATP binding"/>
    <property type="evidence" value="ECO:0007669"/>
    <property type="project" value="UniProtKB-KW"/>
</dbReference>
<dbReference type="Proteomes" id="UP000011666">
    <property type="component" value="Unassembled WGS sequence"/>
</dbReference>
<evidence type="ECO:0000256" key="6">
    <source>
        <dbReference type="ARBA" id="ARBA00022840"/>
    </source>
</evidence>
<evidence type="ECO:0000256" key="4">
    <source>
        <dbReference type="ARBA" id="ARBA00022741"/>
    </source>
</evidence>
<evidence type="ECO:0000256" key="8">
    <source>
        <dbReference type="SAM" id="Phobius"/>
    </source>
</evidence>
<evidence type="ECO:0000256" key="3">
    <source>
        <dbReference type="ARBA" id="ARBA00022679"/>
    </source>
</evidence>
<dbReference type="PROSITE" id="PS50011">
    <property type="entry name" value="PROTEIN_KINASE_DOM"/>
    <property type="match status" value="1"/>
</dbReference>
<dbReference type="GO" id="GO:0004674">
    <property type="term" value="F:protein serine/threonine kinase activity"/>
    <property type="evidence" value="ECO:0007669"/>
    <property type="project" value="UniProtKB-KW"/>
</dbReference>
<keyword evidence="11" id="KW-1185">Reference proteome</keyword>
<organism evidence="10 11">
    <name type="scientific">Gordonia soli NBRC 108243</name>
    <dbReference type="NCBI Taxonomy" id="1223545"/>
    <lineage>
        <taxon>Bacteria</taxon>
        <taxon>Bacillati</taxon>
        <taxon>Actinomycetota</taxon>
        <taxon>Actinomycetes</taxon>
        <taxon>Mycobacteriales</taxon>
        <taxon>Gordoniaceae</taxon>
        <taxon>Gordonia</taxon>
    </lineage>
</organism>
<dbReference type="CDD" id="cd14014">
    <property type="entry name" value="STKc_PknB_like"/>
    <property type="match status" value="1"/>
</dbReference>
<dbReference type="InterPro" id="IPR011009">
    <property type="entry name" value="Kinase-like_dom_sf"/>
</dbReference>
<keyword evidence="4" id="KW-0547">Nucleotide-binding</keyword>
<proteinExistence type="predicted"/>
<keyword evidence="5 10" id="KW-0418">Kinase</keyword>
<feature type="domain" description="Protein kinase" evidence="9">
    <location>
        <begin position="12"/>
        <end position="285"/>
    </location>
</feature>
<dbReference type="STRING" id="1223545.GS4_30_00850"/>
<evidence type="ECO:0000256" key="7">
    <source>
        <dbReference type="SAM" id="MobiDB-lite"/>
    </source>
</evidence>
<feature type="region of interest" description="Disordered" evidence="7">
    <location>
        <begin position="334"/>
        <end position="372"/>
    </location>
</feature>
<evidence type="ECO:0000313" key="10">
    <source>
        <dbReference type="EMBL" id="GAC70013.1"/>
    </source>
</evidence>
<dbReference type="SUPFAM" id="SSF56112">
    <property type="entry name" value="Protein kinase-like (PK-like)"/>
    <property type="match status" value="1"/>
</dbReference>
<dbReference type="Pfam" id="PF00069">
    <property type="entry name" value="Pkinase"/>
    <property type="match status" value="1"/>
</dbReference>
<dbReference type="PROSITE" id="PS00108">
    <property type="entry name" value="PROTEIN_KINASE_ST"/>
    <property type="match status" value="1"/>
</dbReference>
<accession>M0QN63</accession>
<dbReference type="InterPro" id="IPR000719">
    <property type="entry name" value="Prot_kinase_dom"/>
</dbReference>
<dbReference type="SMART" id="SM00220">
    <property type="entry name" value="S_TKc"/>
    <property type="match status" value="1"/>
</dbReference>
<evidence type="ECO:0000256" key="2">
    <source>
        <dbReference type="ARBA" id="ARBA00022527"/>
    </source>
</evidence>
<comment type="caution">
    <text evidence="10">The sequence shown here is derived from an EMBL/GenBank/DDBJ whole genome shotgun (WGS) entry which is preliminary data.</text>
</comment>
<keyword evidence="3" id="KW-0808">Transferase</keyword>
<protein>
    <recommendedName>
        <fullName evidence="1">non-specific serine/threonine protein kinase</fullName>
        <ecNumber evidence="1">2.7.11.1</ecNumber>
    </recommendedName>
</protein>
<dbReference type="PANTHER" id="PTHR43289:SF6">
    <property type="entry name" value="SERINE_THREONINE-PROTEIN KINASE NEKL-3"/>
    <property type="match status" value="1"/>
</dbReference>
<dbReference type="EMBL" id="BANX01000030">
    <property type="protein sequence ID" value="GAC70013.1"/>
    <property type="molecule type" value="Genomic_DNA"/>
</dbReference>
<evidence type="ECO:0000256" key="1">
    <source>
        <dbReference type="ARBA" id="ARBA00012513"/>
    </source>
</evidence>
<feature type="compositionally biased region" description="Polar residues" evidence="7">
    <location>
        <begin position="357"/>
        <end position="372"/>
    </location>
</feature>